<gene>
    <name evidence="1" type="ORF">D4A81_09085</name>
</gene>
<sequence>MGEKESSKETLEKILLGYIERLTKEGTAEQVSIVAHELVELINYEDTGLDKFSDRELIRELKQRKGVRDIEFIP</sequence>
<protein>
    <submittedName>
        <fullName evidence="1">Triacylglycerol lipase</fullName>
    </submittedName>
</protein>
<reference evidence="1 2" key="1">
    <citation type="submission" date="2018-09" db="EMBL/GenBank/DDBJ databases">
        <title>Genome sequencing of Lachnoanaerobaculum umeaense DSM 23576.</title>
        <authorList>
            <person name="Kook J.-K."/>
            <person name="Park S.-N."/>
            <person name="Lim Y.K."/>
        </authorList>
    </citation>
    <scope>NUCLEOTIDE SEQUENCE [LARGE SCALE GENOMIC DNA]</scope>
    <source>
        <strain evidence="2">DSM 23576 \ CCUG 58757</strain>
    </source>
</reference>
<name>A0A385Q149_9FIRM</name>
<evidence type="ECO:0000313" key="1">
    <source>
        <dbReference type="EMBL" id="AYB00091.1"/>
    </source>
</evidence>
<keyword evidence="2" id="KW-1185">Reference proteome</keyword>
<evidence type="ECO:0000313" key="2">
    <source>
        <dbReference type="Proteomes" id="UP000265562"/>
    </source>
</evidence>
<dbReference type="KEGG" id="lua:D4A81_09085"/>
<dbReference type="RefSeq" id="WP_111524571.1">
    <property type="nucleotide sequence ID" value="NZ_CP032364.1"/>
</dbReference>
<organism evidence="1 2">
    <name type="scientific">Lachnoanaerobaculum umeaense</name>
    <dbReference type="NCBI Taxonomy" id="617123"/>
    <lineage>
        <taxon>Bacteria</taxon>
        <taxon>Bacillati</taxon>
        <taxon>Bacillota</taxon>
        <taxon>Clostridia</taxon>
        <taxon>Lachnospirales</taxon>
        <taxon>Lachnospiraceae</taxon>
        <taxon>Lachnoanaerobaculum</taxon>
    </lineage>
</organism>
<accession>A0A385Q149</accession>
<dbReference type="AlphaFoldDB" id="A0A385Q149"/>
<dbReference type="Proteomes" id="UP000265562">
    <property type="component" value="Chromosome"/>
</dbReference>
<proteinExistence type="predicted"/>
<dbReference type="OrthoDB" id="9892060at2"/>
<dbReference type="EMBL" id="CP032364">
    <property type="protein sequence ID" value="AYB00091.1"/>
    <property type="molecule type" value="Genomic_DNA"/>
</dbReference>